<keyword evidence="2" id="KW-1133">Transmembrane helix</keyword>
<keyword evidence="2" id="KW-0472">Membrane</keyword>
<feature type="region of interest" description="Disordered" evidence="1">
    <location>
        <begin position="390"/>
        <end position="417"/>
    </location>
</feature>
<feature type="compositionally biased region" description="Acidic residues" evidence="1">
    <location>
        <begin position="437"/>
        <end position="452"/>
    </location>
</feature>
<feature type="compositionally biased region" description="Low complexity" evidence="1">
    <location>
        <begin position="557"/>
        <end position="578"/>
    </location>
</feature>
<sequence length="651" mass="70186">MVQQQQVSHMSLAGSSMMSIEPEKGEKIRQHLSDPRVRRHLLYFCALCVLSFLPVMFAGIALAFSTPTPAAKVAVYLSTLALAFTGVAYSGWMVRKKIQLALGMRRESVLVTEVNFVDNAVEAFAPEQQHYATAAYVQEHALSPTLASQTYNPYGQHGPEALAAHPQQHMQGSPYPQVPRPAHPPAPNYPLPRIPSMPPLLVDVPDRQDPHYQQDQRWHRGGDAEGDHEYNDSAQLHSFERVRVQPYANQAPSGHNAPGEHYLQNSYHANAPYQHSGLPPAQRPVLVAAEQLTMSQESALGMHTTAQRGNRTEHNPAAYGNSARSGANTAATSMEDLVVGMLESFHEGERQSGLNFAGQHNPPNHPLPPMMAGPSGNNTGARNSRFKIANVPSQPDSPTVGEPVNQKGNTGIRRSPSRSTIVDFMRKEDAKRKMLADEDGFLDDDSDDGEKDDEWKPTSVNLDNLAAQLAKALTQPDAPKVTLKELQAKNAQDDEQLVLRSAEMSPRRVEQVTTPPAQKAVVHSRLAESHGSNSSFVEPYSRGSTPTLDGDDTRIHSTALTSGAATPGTATAASMPPSQALPPPPPAQALPPPPPSQALPPPPPSQALPPPPPSQEPPAPPLLRSQPLPPPPTQKTAAGTMPPPPAPPLPM</sequence>
<feature type="region of interest" description="Disordered" evidence="1">
    <location>
        <begin position="437"/>
        <end position="457"/>
    </location>
</feature>
<feature type="transmembrane region" description="Helical" evidence="2">
    <location>
        <begin position="74"/>
        <end position="94"/>
    </location>
</feature>
<feature type="region of interest" description="Disordered" evidence="1">
    <location>
        <begin position="166"/>
        <end position="187"/>
    </location>
</feature>
<evidence type="ECO:0000313" key="3">
    <source>
        <dbReference type="EMBL" id="KAJ2680153.1"/>
    </source>
</evidence>
<feature type="region of interest" description="Disordered" evidence="1">
    <location>
        <begin position="304"/>
        <end position="325"/>
    </location>
</feature>
<dbReference type="AlphaFoldDB" id="A0A9W8GDV2"/>
<protein>
    <submittedName>
        <fullName evidence="3">Uncharacterized protein</fullName>
    </submittedName>
</protein>
<evidence type="ECO:0000313" key="4">
    <source>
        <dbReference type="Proteomes" id="UP001151518"/>
    </source>
</evidence>
<proteinExistence type="predicted"/>
<feature type="compositionally biased region" description="Basic and acidic residues" evidence="1">
    <location>
        <begin position="204"/>
        <end position="230"/>
    </location>
</feature>
<feature type="compositionally biased region" description="Pro residues" evidence="1">
    <location>
        <begin position="641"/>
        <end position="651"/>
    </location>
</feature>
<feature type="compositionally biased region" description="Pro residues" evidence="1">
    <location>
        <begin position="579"/>
        <end position="633"/>
    </location>
</feature>
<gene>
    <name evidence="3" type="ORF">GGI25_001045</name>
</gene>
<reference evidence="3" key="1">
    <citation type="submission" date="2022-07" db="EMBL/GenBank/DDBJ databases">
        <title>Phylogenomic reconstructions and comparative analyses of Kickxellomycotina fungi.</title>
        <authorList>
            <person name="Reynolds N.K."/>
            <person name="Stajich J.E."/>
            <person name="Barry K."/>
            <person name="Grigoriev I.V."/>
            <person name="Crous P."/>
            <person name="Smith M.E."/>
        </authorList>
    </citation>
    <scope>NUCLEOTIDE SEQUENCE</scope>
    <source>
        <strain evidence="3">NRRL 3115</strain>
    </source>
</reference>
<name>A0A9W8GDV2_9FUNG</name>
<dbReference type="Proteomes" id="UP001151518">
    <property type="component" value="Unassembled WGS sequence"/>
</dbReference>
<comment type="caution">
    <text evidence="3">The sequence shown here is derived from an EMBL/GenBank/DDBJ whole genome shotgun (WGS) entry which is preliminary data.</text>
</comment>
<feature type="compositionally biased region" description="Polar residues" evidence="1">
    <location>
        <begin position="530"/>
        <end position="547"/>
    </location>
</feature>
<dbReference type="EMBL" id="JANBTW010000007">
    <property type="protein sequence ID" value="KAJ2680153.1"/>
    <property type="molecule type" value="Genomic_DNA"/>
</dbReference>
<keyword evidence="2" id="KW-0812">Transmembrane</keyword>
<feature type="region of interest" description="Disordered" evidence="1">
    <location>
        <begin position="504"/>
        <end position="651"/>
    </location>
</feature>
<feature type="transmembrane region" description="Helical" evidence="2">
    <location>
        <begin position="41"/>
        <end position="62"/>
    </location>
</feature>
<evidence type="ECO:0000256" key="1">
    <source>
        <dbReference type="SAM" id="MobiDB-lite"/>
    </source>
</evidence>
<dbReference type="OrthoDB" id="5580953at2759"/>
<feature type="region of interest" description="Disordered" evidence="1">
    <location>
        <begin position="201"/>
        <end position="230"/>
    </location>
</feature>
<organism evidence="3 4">
    <name type="scientific">Coemansia spiralis</name>
    <dbReference type="NCBI Taxonomy" id="417178"/>
    <lineage>
        <taxon>Eukaryota</taxon>
        <taxon>Fungi</taxon>
        <taxon>Fungi incertae sedis</taxon>
        <taxon>Zoopagomycota</taxon>
        <taxon>Kickxellomycotina</taxon>
        <taxon>Kickxellomycetes</taxon>
        <taxon>Kickxellales</taxon>
        <taxon>Kickxellaceae</taxon>
        <taxon>Coemansia</taxon>
    </lineage>
</organism>
<feature type="compositionally biased region" description="Pro residues" evidence="1">
    <location>
        <begin position="176"/>
        <end position="187"/>
    </location>
</feature>
<evidence type="ECO:0000256" key="2">
    <source>
        <dbReference type="SAM" id="Phobius"/>
    </source>
</evidence>
<accession>A0A9W8GDV2</accession>